<evidence type="ECO:0000313" key="6">
    <source>
        <dbReference type="EMBL" id="MBB5986357.1"/>
    </source>
</evidence>
<reference evidence="6 7" key="1">
    <citation type="submission" date="2020-08" db="EMBL/GenBank/DDBJ databases">
        <title>Exploring microbial biodiversity for novel pathways involved in the catabolism of aromatic compounds derived from lignin.</title>
        <authorList>
            <person name="Elkins J."/>
        </authorList>
    </citation>
    <scope>NUCLEOTIDE SEQUENCE [LARGE SCALE GENOMIC DNA]</scope>
    <source>
        <strain evidence="6 7">B1D3A</strain>
    </source>
</reference>
<feature type="transmembrane region" description="Helical" evidence="5">
    <location>
        <begin position="6"/>
        <end position="26"/>
    </location>
</feature>
<dbReference type="Proteomes" id="UP001138540">
    <property type="component" value="Unassembled WGS sequence"/>
</dbReference>
<keyword evidence="4 5" id="KW-0472">Membrane</keyword>
<evidence type="ECO:0000256" key="4">
    <source>
        <dbReference type="ARBA" id="ARBA00023136"/>
    </source>
</evidence>
<comment type="subcellular location">
    <subcellularLocation>
        <location evidence="1">Membrane</location>
    </subcellularLocation>
</comment>
<dbReference type="Gene3D" id="1.20.120.550">
    <property type="entry name" value="Membrane associated eicosanoid/glutathione metabolism-like domain"/>
    <property type="match status" value="1"/>
</dbReference>
<evidence type="ECO:0008006" key="8">
    <source>
        <dbReference type="Google" id="ProtNLM"/>
    </source>
</evidence>
<keyword evidence="7" id="KW-1185">Reference proteome</keyword>
<sequence length="143" mass="15648">MSTNLIPPVLTLVIWSLIMLIWMATLRMPALARLKIPPHQARGGRGQDLDRVLPREINWPAHNYAHLMEQPTIFYATVLALAVLGQGSPLNVGLAWAYVALRVVHSIWQATVNTIPVRAGLFFLSSLLLLVLAANGLLGALNA</sequence>
<evidence type="ECO:0000256" key="1">
    <source>
        <dbReference type="ARBA" id="ARBA00004370"/>
    </source>
</evidence>
<organism evidence="6 7">
    <name type="scientific">Sphingobium lignivorans</name>
    <dbReference type="NCBI Taxonomy" id="2735886"/>
    <lineage>
        <taxon>Bacteria</taxon>
        <taxon>Pseudomonadati</taxon>
        <taxon>Pseudomonadota</taxon>
        <taxon>Alphaproteobacteria</taxon>
        <taxon>Sphingomonadales</taxon>
        <taxon>Sphingomonadaceae</taxon>
        <taxon>Sphingobium</taxon>
    </lineage>
</organism>
<dbReference type="InterPro" id="IPR023352">
    <property type="entry name" value="MAPEG-like_dom_sf"/>
</dbReference>
<dbReference type="SUPFAM" id="SSF161084">
    <property type="entry name" value="MAPEG domain-like"/>
    <property type="match status" value="1"/>
</dbReference>
<comment type="caution">
    <text evidence="6">The sequence shown here is derived from an EMBL/GenBank/DDBJ whole genome shotgun (WGS) entry which is preliminary data.</text>
</comment>
<keyword evidence="2 5" id="KW-0812">Transmembrane</keyword>
<accession>A0ABR6NGF6</accession>
<evidence type="ECO:0000256" key="5">
    <source>
        <dbReference type="SAM" id="Phobius"/>
    </source>
</evidence>
<evidence type="ECO:0000256" key="2">
    <source>
        <dbReference type="ARBA" id="ARBA00022692"/>
    </source>
</evidence>
<evidence type="ECO:0000256" key="3">
    <source>
        <dbReference type="ARBA" id="ARBA00022989"/>
    </source>
</evidence>
<proteinExistence type="predicted"/>
<dbReference type="EMBL" id="JACHKA010000001">
    <property type="protein sequence ID" value="MBB5986357.1"/>
    <property type="molecule type" value="Genomic_DNA"/>
</dbReference>
<dbReference type="Pfam" id="PF01124">
    <property type="entry name" value="MAPEG"/>
    <property type="match status" value="1"/>
</dbReference>
<dbReference type="RefSeq" id="WP_184153770.1">
    <property type="nucleotide sequence ID" value="NZ_JACHKA010000001.1"/>
</dbReference>
<evidence type="ECO:0000313" key="7">
    <source>
        <dbReference type="Proteomes" id="UP001138540"/>
    </source>
</evidence>
<gene>
    <name evidence="6" type="ORF">HNP60_002331</name>
</gene>
<feature type="transmembrane region" description="Helical" evidence="5">
    <location>
        <begin position="119"/>
        <end position="141"/>
    </location>
</feature>
<protein>
    <recommendedName>
        <fullName evidence="8">MAPEG family protein</fullName>
    </recommendedName>
</protein>
<name>A0ABR6NGF6_9SPHN</name>
<dbReference type="InterPro" id="IPR001129">
    <property type="entry name" value="Membr-assoc_MAPEG"/>
</dbReference>
<feature type="transmembrane region" description="Helical" evidence="5">
    <location>
        <begin position="73"/>
        <end position="99"/>
    </location>
</feature>
<keyword evidence="3 5" id="KW-1133">Transmembrane helix</keyword>